<gene>
    <name evidence="2" type="ORF">IF1G_01019</name>
</gene>
<dbReference type="AlphaFoldDB" id="A0A545WE36"/>
<organism evidence="2 3">
    <name type="scientific">Cordyceps javanica</name>
    <dbReference type="NCBI Taxonomy" id="43265"/>
    <lineage>
        <taxon>Eukaryota</taxon>
        <taxon>Fungi</taxon>
        <taxon>Dikarya</taxon>
        <taxon>Ascomycota</taxon>
        <taxon>Pezizomycotina</taxon>
        <taxon>Sordariomycetes</taxon>
        <taxon>Hypocreomycetidae</taxon>
        <taxon>Hypocreales</taxon>
        <taxon>Cordycipitaceae</taxon>
        <taxon>Cordyceps</taxon>
    </lineage>
</organism>
<proteinExistence type="predicted"/>
<evidence type="ECO:0000256" key="1">
    <source>
        <dbReference type="SAM" id="MobiDB-lite"/>
    </source>
</evidence>
<accession>A0A545WE36</accession>
<sequence length="588" mass="66426">MTSSKRTDVRCQLCGVSGNVGRLRLASEPPEAASRCMRKGIPVTNETDCVGCFVVTDDGAEDEDDAADISFLPEEDEDPRDAKYEYMPTASGVKAKGCLDDMSEDDDDYTDDESEMEMEMDVHDKSYRQFLNGIPSDNCTIIVPLTEEYKKRDQTWRSREHISGPNCVLGNAYSGQKITAEELRGCNTFQLLCPKPSDWQPENGDDDFELDDECPSYLSGLRDHLDTTTSSATVFAPMRHKQEQFDVHNWASAARNRHLAAMPFHPACFEIFKRASLKRLNTIDVEGLVGWYQVESTYHFTDKVFPHDEAVRRATKDKVWDHVSGDEWIAANPCFVPALYETMQQLATDEVFAGPRPDATATGDDIGVIAQMNLASNASDNLPQSFYFGHIRHDMPWIWETWCARPYAGWATTTQSEIAKDPLALSHQRDYLQSWIRQVEADGEPSTQKRARLRDLHAQLRDLDAQSSFPIPAPVPATLLPRHGTDWRKLYFALQTLGETSSGLRNRERVWRCCNYVLDRIALQRAKGKIAANRNVQRQQQQQQLPREGHAKKPGACHARGLDFAEDYSESEAEFSDGNGEDTDMDDN</sequence>
<name>A0A545WE36_9HYPO</name>
<feature type="region of interest" description="Disordered" evidence="1">
    <location>
        <begin position="532"/>
        <end position="588"/>
    </location>
</feature>
<dbReference type="Proteomes" id="UP000315783">
    <property type="component" value="Unassembled WGS sequence"/>
</dbReference>
<feature type="compositionally biased region" description="Acidic residues" evidence="1">
    <location>
        <begin position="564"/>
        <end position="588"/>
    </location>
</feature>
<protein>
    <submittedName>
        <fullName evidence="2">Uncharacterized protein</fullName>
    </submittedName>
</protein>
<reference evidence="2 3" key="1">
    <citation type="journal article" date="2019" name="Appl. Microbiol. Biotechnol.">
        <title>Genome sequence of Isaria javanica and comparative genome analysis insights into family S53 peptidase evolution in fungal entomopathogens.</title>
        <authorList>
            <person name="Lin R."/>
            <person name="Zhang X."/>
            <person name="Xin B."/>
            <person name="Zou M."/>
            <person name="Gao Y."/>
            <person name="Qin F."/>
            <person name="Hu Q."/>
            <person name="Xie B."/>
            <person name="Cheng X."/>
        </authorList>
    </citation>
    <scope>NUCLEOTIDE SEQUENCE [LARGE SCALE GENOMIC DNA]</scope>
    <source>
        <strain evidence="2 3">IJ1G</strain>
    </source>
</reference>
<evidence type="ECO:0000313" key="3">
    <source>
        <dbReference type="Proteomes" id="UP000315783"/>
    </source>
</evidence>
<dbReference type="EMBL" id="SPUK01000001">
    <property type="protein sequence ID" value="TQW01088.1"/>
    <property type="molecule type" value="Genomic_DNA"/>
</dbReference>
<dbReference type="OrthoDB" id="40579at2759"/>
<keyword evidence="3" id="KW-1185">Reference proteome</keyword>
<evidence type="ECO:0000313" key="2">
    <source>
        <dbReference type="EMBL" id="TQW01088.1"/>
    </source>
</evidence>
<dbReference type="STRING" id="43265.A0A545WE36"/>
<comment type="caution">
    <text evidence="2">The sequence shown here is derived from an EMBL/GenBank/DDBJ whole genome shotgun (WGS) entry which is preliminary data.</text>
</comment>